<comment type="caution">
    <text evidence="3">The sequence shown here is derived from an EMBL/GenBank/DDBJ whole genome shotgun (WGS) entry which is preliminary data.</text>
</comment>
<accession>A0A8T0FYQ3</accession>
<keyword evidence="4" id="KW-1185">Reference proteome</keyword>
<dbReference type="EMBL" id="JABXBU010000002">
    <property type="protein sequence ID" value="KAF8795395.1"/>
    <property type="molecule type" value="Genomic_DNA"/>
</dbReference>
<dbReference type="Proteomes" id="UP000807504">
    <property type="component" value="Unassembled WGS sequence"/>
</dbReference>
<feature type="compositionally biased region" description="Polar residues" evidence="1">
    <location>
        <begin position="101"/>
        <end position="111"/>
    </location>
</feature>
<name>A0A8T0FYQ3_ARGBR</name>
<dbReference type="AlphaFoldDB" id="A0A8T0FYQ3"/>
<dbReference type="InterPro" id="IPR041426">
    <property type="entry name" value="Mos1_HTH"/>
</dbReference>
<proteinExistence type="predicted"/>
<organism evidence="3 4">
    <name type="scientific">Argiope bruennichi</name>
    <name type="common">Wasp spider</name>
    <name type="synonym">Aranea bruennichi</name>
    <dbReference type="NCBI Taxonomy" id="94029"/>
    <lineage>
        <taxon>Eukaryota</taxon>
        <taxon>Metazoa</taxon>
        <taxon>Ecdysozoa</taxon>
        <taxon>Arthropoda</taxon>
        <taxon>Chelicerata</taxon>
        <taxon>Arachnida</taxon>
        <taxon>Araneae</taxon>
        <taxon>Araneomorphae</taxon>
        <taxon>Entelegynae</taxon>
        <taxon>Araneoidea</taxon>
        <taxon>Araneidae</taxon>
        <taxon>Argiope</taxon>
    </lineage>
</organism>
<dbReference type="PANTHER" id="PTHR38681:SF1">
    <property type="entry name" value="RETROVIRUS-RELATED POL POLYPROTEIN FROM TRANSPOSON 412-LIKE PROTEIN"/>
    <property type="match status" value="1"/>
</dbReference>
<evidence type="ECO:0000313" key="3">
    <source>
        <dbReference type="EMBL" id="KAF8795395.1"/>
    </source>
</evidence>
<gene>
    <name evidence="3" type="ORF">HNY73_003248</name>
</gene>
<protein>
    <recommendedName>
        <fullName evidence="2">Mos1 transposase HTH domain-containing protein</fullName>
    </recommendedName>
</protein>
<feature type="region of interest" description="Disordered" evidence="1">
    <location>
        <begin position="82"/>
        <end position="111"/>
    </location>
</feature>
<feature type="domain" description="Mos1 transposase HTH" evidence="2">
    <location>
        <begin position="138"/>
        <end position="186"/>
    </location>
</feature>
<dbReference type="PANTHER" id="PTHR38681">
    <property type="entry name" value="RETROVIRUS-RELATED POL POLYPROTEIN FROM TRANSPOSON 412-LIKE PROTEIN-RELATED"/>
    <property type="match status" value="1"/>
</dbReference>
<sequence>MRFFNPVSTALHGTPKVYVNPSMKNCSHIFLRSDKVDPPLSPPYTGPYLVISRKDKNFIIDLNGKHSTVSIDRVKPAYLLADDTDQTEPSKSQPILEKSTVPPNTTKPSTISRYGRTVRFPKHLVTDYIVEGKMELTREHCCAMIFYDFKAGFNQEDCIQHLRLAFGNEGPSSATVFRWFTEFHRGRNSFQDEETHRKVLSAEIPDNVSASTECYRRNLTLDPPLYIKLFMKNDT</sequence>
<evidence type="ECO:0000313" key="4">
    <source>
        <dbReference type="Proteomes" id="UP000807504"/>
    </source>
</evidence>
<reference evidence="3" key="1">
    <citation type="journal article" date="2020" name="bioRxiv">
        <title>Chromosome-level reference genome of the European wasp spider Argiope bruennichi: a resource for studies on range expansion and evolutionary adaptation.</title>
        <authorList>
            <person name="Sheffer M.M."/>
            <person name="Hoppe A."/>
            <person name="Krehenwinkel H."/>
            <person name="Uhl G."/>
            <person name="Kuss A.W."/>
            <person name="Jensen L."/>
            <person name="Jensen C."/>
            <person name="Gillespie R.G."/>
            <person name="Hoff K.J."/>
            <person name="Prost S."/>
        </authorList>
    </citation>
    <scope>NUCLEOTIDE SEQUENCE</scope>
</reference>
<dbReference type="Pfam" id="PF17906">
    <property type="entry name" value="HTH_48"/>
    <property type="match status" value="1"/>
</dbReference>
<reference evidence="3" key="2">
    <citation type="submission" date="2020-06" db="EMBL/GenBank/DDBJ databases">
        <authorList>
            <person name="Sheffer M."/>
        </authorList>
    </citation>
    <scope>NUCLEOTIDE SEQUENCE</scope>
</reference>
<evidence type="ECO:0000259" key="2">
    <source>
        <dbReference type="Pfam" id="PF17906"/>
    </source>
</evidence>
<evidence type="ECO:0000256" key="1">
    <source>
        <dbReference type="SAM" id="MobiDB-lite"/>
    </source>
</evidence>